<proteinExistence type="predicted"/>
<reference evidence="1 2" key="1">
    <citation type="submission" date="2016-11" db="EMBL/GenBank/DDBJ databases">
        <title>Whole Genome Sequencing of Mucilaginibacter polytrichastri RG4-7(T) isolated from the moss sample.</title>
        <authorList>
            <person name="Li Y."/>
        </authorList>
    </citation>
    <scope>NUCLEOTIDE SEQUENCE [LARGE SCALE GENOMIC DNA]</scope>
    <source>
        <strain evidence="1 2">RG4-7</strain>
    </source>
</reference>
<gene>
    <name evidence="1" type="ORF">RG47T_3629</name>
</gene>
<organism evidence="1 2">
    <name type="scientific">Mucilaginibacter polytrichastri</name>
    <dbReference type="NCBI Taxonomy" id="1302689"/>
    <lineage>
        <taxon>Bacteria</taxon>
        <taxon>Pseudomonadati</taxon>
        <taxon>Bacteroidota</taxon>
        <taxon>Sphingobacteriia</taxon>
        <taxon>Sphingobacteriales</taxon>
        <taxon>Sphingobacteriaceae</taxon>
        <taxon>Mucilaginibacter</taxon>
    </lineage>
</organism>
<evidence type="ECO:0000313" key="1">
    <source>
        <dbReference type="EMBL" id="OKS88165.1"/>
    </source>
</evidence>
<name>A0A1Q6A2C1_9SPHI</name>
<keyword evidence="2" id="KW-1185">Reference proteome</keyword>
<dbReference type="AlphaFoldDB" id="A0A1Q6A2C1"/>
<evidence type="ECO:0000313" key="2">
    <source>
        <dbReference type="Proteomes" id="UP000186720"/>
    </source>
</evidence>
<dbReference type="Proteomes" id="UP000186720">
    <property type="component" value="Unassembled WGS sequence"/>
</dbReference>
<protein>
    <submittedName>
        <fullName evidence="1">Uncharacterized protein</fullName>
    </submittedName>
</protein>
<dbReference type="STRING" id="1302689.RG47T_3629"/>
<comment type="caution">
    <text evidence="1">The sequence shown here is derived from an EMBL/GenBank/DDBJ whole genome shotgun (WGS) entry which is preliminary data.</text>
</comment>
<accession>A0A1Q6A2C1</accession>
<dbReference type="EMBL" id="MPPL01000001">
    <property type="protein sequence ID" value="OKS88165.1"/>
    <property type="molecule type" value="Genomic_DNA"/>
</dbReference>
<sequence>MEINGSLAGTLVLVQPDVENDPEMKKGQIGVLTYARSETENYVRFPEGGEAYYPAGQVMMLKDKQQVFDDLTNNGSSMPLDDFKAMYKIMLLQDRGTSQALYSALAIANDHPGVQEKVLDFINPSYKQELAKTHSR</sequence>